<protein>
    <submittedName>
        <fullName evidence="1">Uncharacterized protein</fullName>
    </submittedName>
</protein>
<accession>A0ABR2QTN5</accession>
<evidence type="ECO:0000313" key="2">
    <source>
        <dbReference type="Proteomes" id="UP001396334"/>
    </source>
</evidence>
<reference evidence="1 2" key="1">
    <citation type="journal article" date="2024" name="G3 (Bethesda)">
        <title>Genome assembly of Hibiscus sabdariffa L. provides insights into metabolisms of medicinal natural products.</title>
        <authorList>
            <person name="Kim T."/>
        </authorList>
    </citation>
    <scope>NUCLEOTIDE SEQUENCE [LARGE SCALE GENOMIC DNA]</scope>
    <source>
        <strain evidence="1">TK-2024</strain>
        <tissue evidence="1">Old leaves</tissue>
    </source>
</reference>
<gene>
    <name evidence="1" type="ORF">V6N11_001907</name>
</gene>
<dbReference type="InterPro" id="IPR011009">
    <property type="entry name" value="Kinase-like_dom_sf"/>
</dbReference>
<dbReference type="Gene3D" id="3.30.200.20">
    <property type="entry name" value="Phosphorylase Kinase, domain 1"/>
    <property type="match status" value="1"/>
</dbReference>
<dbReference type="Proteomes" id="UP001396334">
    <property type="component" value="Unassembled WGS sequence"/>
</dbReference>
<dbReference type="EMBL" id="JBBPBN010000031">
    <property type="protein sequence ID" value="KAK9004096.1"/>
    <property type="molecule type" value="Genomic_DNA"/>
</dbReference>
<proteinExistence type="predicted"/>
<dbReference type="SUPFAM" id="SSF56112">
    <property type="entry name" value="Protein kinase-like (PK-like)"/>
    <property type="match status" value="1"/>
</dbReference>
<evidence type="ECO:0000313" key="1">
    <source>
        <dbReference type="EMBL" id="KAK9004096.1"/>
    </source>
</evidence>
<keyword evidence="2" id="KW-1185">Reference proteome</keyword>
<name>A0ABR2QTN5_9ROSI</name>
<comment type="caution">
    <text evidence="1">The sequence shown here is derived from an EMBL/GenBank/DDBJ whole genome shotgun (WGS) entry which is preliminary data.</text>
</comment>
<organism evidence="1 2">
    <name type="scientific">Hibiscus sabdariffa</name>
    <name type="common">roselle</name>
    <dbReference type="NCBI Taxonomy" id="183260"/>
    <lineage>
        <taxon>Eukaryota</taxon>
        <taxon>Viridiplantae</taxon>
        <taxon>Streptophyta</taxon>
        <taxon>Embryophyta</taxon>
        <taxon>Tracheophyta</taxon>
        <taxon>Spermatophyta</taxon>
        <taxon>Magnoliopsida</taxon>
        <taxon>eudicotyledons</taxon>
        <taxon>Gunneridae</taxon>
        <taxon>Pentapetalae</taxon>
        <taxon>rosids</taxon>
        <taxon>malvids</taxon>
        <taxon>Malvales</taxon>
        <taxon>Malvaceae</taxon>
        <taxon>Malvoideae</taxon>
        <taxon>Hibiscus</taxon>
    </lineage>
</organism>
<sequence length="95" mass="10904">MDFCLQSLPSFSQVLKEIKSKIRRTKSYTPNRSPPDELCYRISLSDIKAATNNFHKTTIIGKGDTWFIYEGEINGGFYAIKRLMPTTDSHLPLME</sequence>